<keyword evidence="3" id="KW-1185">Reference proteome</keyword>
<sequence>MRTSLQFAQPLPVWSRSCRRIRLKIKSPALLSLVNNLVVLMLRLIFKTTRLDFVDDSLERCPFADTGSERFLYSVWHDSVIPPLFGARGHQSVALISQHRDADTIKAMLKAARMGVIRGSTSRGGASAIKKLLTEAEGNHIVITPDGPRGPHHKMKAGIVFLASHSGRPVVPTAFTASRYWELKGSWTNILIPKPFSTVYYMIGHPIYIPENLSREELKYYTELVQEKMDDLERKSKLVQTEKVSLADESTPLKKAA</sequence>
<evidence type="ECO:0000259" key="1">
    <source>
        <dbReference type="Pfam" id="PF04028"/>
    </source>
</evidence>
<protein>
    <submittedName>
        <fullName evidence="2">Lysophospholipid acyltransferase family protein</fullName>
    </submittedName>
</protein>
<reference evidence="2 3" key="1">
    <citation type="submission" date="2019-09" db="EMBL/GenBank/DDBJ databases">
        <title>Gimesia benthica sp. nov., a novel bacterium isolated from deep-sea water of the Northwest Indian Ocean.</title>
        <authorList>
            <person name="Dai X."/>
        </authorList>
    </citation>
    <scope>NUCLEOTIDE SEQUENCE [LARGE SCALE GENOMIC DNA]</scope>
    <source>
        <strain evidence="2 3">E7</strain>
    </source>
</reference>
<proteinExistence type="predicted"/>
<keyword evidence="2" id="KW-0808">Transferase</keyword>
<evidence type="ECO:0000313" key="2">
    <source>
        <dbReference type="EMBL" id="QGQ24089.1"/>
    </source>
</evidence>
<dbReference type="AlphaFoldDB" id="A0A6I6AH76"/>
<accession>A0A6I6AH76</accession>
<name>A0A6I6AH76_9PLAN</name>
<dbReference type="Proteomes" id="UP000427281">
    <property type="component" value="Chromosome"/>
</dbReference>
<organism evidence="2 3">
    <name type="scientific">Gimesia benthica</name>
    <dbReference type="NCBI Taxonomy" id="2608982"/>
    <lineage>
        <taxon>Bacteria</taxon>
        <taxon>Pseudomonadati</taxon>
        <taxon>Planctomycetota</taxon>
        <taxon>Planctomycetia</taxon>
        <taxon>Planctomycetales</taxon>
        <taxon>Planctomycetaceae</taxon>
        <taxon>Gimesia</taxon>
    </lineage>
</organism>
<dbReference type="GO" id="GO:0016746">
    <property type="term" value="F:acyltransferase activity"/>
    <property type="evidence" value="ECO:0007669"/>
    <property type="project" value="UniProtKB-KW"/>
</dbReference>
<evidence type="ECO:0000313" key="3">
    <source>
        <dbReference type="Proteomes" id="UP000427281"/>
    </source>
</evidence>
<dbReference type="CDD" id="cd07983">
    <property type="entry name" value="LPLAT_DUF374-like"/>
    <property type="match status" value="1"/>
</dbReference>
<feature type="domain" description="DUF374" evidence="1">
    <location>
        <begin position="88"/>
        <end position="151"/>
    </location>
</feature>
<dbReference type="InterPro" id="IPR007172">
    <property type="entry name" value="DUF374"/>
</dbReference>
<dbReference type="KEGG" id="gim:F1728_15945"/>
<keyword evidence="2" id="KW-0012">Acyltransferase</keyword>
<dbReference type="EMBL" id="CP043930">
    <property type="protein sequence ID" value="QGQ24089.1"/>
    <property type="molecule type" value="Genomic_DNA"/>
</dbReference>
<gene>
    <name evidence="2" type="ORF">F1728_15945</name>
</gene>
<dbReference type="Pfam" id="PF04028">
    <property type="entry name" value="DUF374"/>
    <property type="match status" value="1"/>
</dbReference>